<dbReference type="VEuPathDB" id="FungiDB:H257_06569"/>
<dbReference type="EMBL" id="QUTD01010107">
    <property type="protein sequence ID" value="RHY41473.1"/>
    <property type="molecule type" value="Genomic_DNA"/>
</dbReference>
<organism evidence="1 2">
    <name type="scientific">Aphanomyces astaci</name>
    <name type="common">Crayfish plague agent</name>
    <dbReference type="NCBI Taxonomy" id="112090"/>
    <lineage>
        <taxon>Eukaryota</taxon>
        <taxon>Sar</taxon>
        <taxon>Stramenopiles</taxon>
        <taxon>Oomycota</taxon>
        <taxon>Saprolegniomycetes</taxon>
        <taxon>Saprolegniales</taxon>
        <taxon>Verrucalvaceae</taxon>
        <taxon>Aphanomyces</taxon>
    </lineage>
</organism>
<reference evidence="1 2" key="1">
    <citation type="submission" date="2018-08" db="EMBL/GenBank/DDBJ databases">
        <title>Aphanomyces genome sequencing and annotation.</title>
        <authorList>
            <person name="Minardi D."/>
            <person name="Oidtmann B."/>
            <person name="Van Der Giezen M."/>
            <person name="Studholme D.J."/>
        </authorList>
    </citation>
    <scope>NUCLEOTIDE SEQUENCE [LARGE SCALE GENOMIC DNA]</scope>
    <source>
        <strain evidence="1 2">D2</strain>
    </source>
</reference>
<dbReference type="AlphaFoldDB" id="A0A397CBB0"/>
<evidence type="ECO:0000313" key="2">
    <source>
        <dbReference type="Proteomes" id="UP000266643"/>
    </source>
</evidence>
<dbReference type="PANTHER" id="PTHR12029:SF11">
    <property type="entry name" value="METHYLTRANSFERASE TARBP1-RELATED"/>
    <property type="match status" value="1"/>
</dbReference>
<dbReference type="InterPro" id="IPR016024">
    <property type="entry name" value="ARM-type_fold"/>
</dbReference>
<dbReference type="GO" id="GO:0016423">
    <property type="term" value="F:tRNA (guanine) methyltransferase activity"/>
    <property type="evidence" value="ECO:0007669"/>
    <property type="project" value="TreeGrafter"/>
</dbReference>
<proteinExistence type="predicted"/>
<dbReference type="Proteomes" id="UP000266643">
    <property type="component" value="Unassembled WGS sequence"/>
</dbReference>
<protein>
    <submittedName>
        <fullName evidence="1">Uncharacterized protein</fullName>
    </submittedName>
</protein>
<dbReference type="PANTHER" id="PTHR12029">
    <property type="entry name" value="RNA METHYLTRANSFERASE"/>
    <property type="match status" value="1"/>
</dbReference>
<evidence type="ECO:0000313" key="1">
    <source>
        <dbReference type="EMBL" id="RHY41473.1"/>
    </source>
</evidence>
<sequence>MQSCVNAQGATVAAANFISTQKPGNRALNATVIDLCATGTVVSTLLHIDEASMTKAETLHARLSLALVKQCVDVAKRVDSGQKALSQALDDLVYNVCFPLLLPSTATSSLADDALGLLLHALGSIPSKDDMSWWESLRVNVVAAFDGAASSTSHPHTIADPTWLGYVVEFLFEQHLVSPSFVQRMLELCTAIISTPDTSFSVSCLFLRQAIFGSVVPHLIQHEAALASTLSSHVLTAWQPETLQDSLLMLCELFPHSPHRLHTAPSFHAILRLGLQHAEAVVRKMALHLLSAALATDDATVAHVSWGTFVHAFEIVHFHHEQHLLEQVWASIAALIRHTTIVLHHPHHSIHSTTDDKEAPSLFTAPLPFEWFQGIVHRCWHHDNPVVRRMTLVEFMAEAINTWHPSTAATVVLHPDVIPFVLTSLLPSLNDPFLFKHEKYRVRATTVAFCTRFLQLTTMPGSATTTLLTYLGAVQEAIFGDSTRGNSPDALVAMLAVFSELDRPPSPLLAADGLQVLRFIVHAHVLQSFPKIMTSLVPILQRILFEFTVPPQALPLEVVARYLLLFPTEHIQQHQAAFAAYMAPLEPAIHDALAVYFENPATLSTAALTRVVLSAPPSVVPSMAVLWSATPLNAHVCRLFQQLHSSTLATADIKAMVTTQLPPAYFSQGVALAFPSPSSAVFRPDDLPDQLAVVYVLTHIALHAMKIQGDCAPGHTLNDILVAAVVAIDDASPHDATFVVECLHLVAHEAPFLMDSLSVFDPQVLVPQLLGLTLRKPTTTTTYTQQFVLAKYAVLSSLLSTCWALPPTLLQAILDTTLDALPTAGNDPLVLEHMVHVIRMVLPFTVFNLPTDDDKQNHLDDVFSQVWTAYADSRKPNSLTHAVIQCVFQPRLMPLVDVRSLALPQDAPLACHGLVDKLTTALLELQLKPEYQIPQMVNSDGFGRQLRSWQALCVLSRFVQTHTVDRIHELLWHKSFLNHNLPQIRYFIELFAMRVAVAFPKSSFPHIQALLQNVHLMPQLSASLLLVRVHTRSFHPFTSCSQHV</sequence>
<name>A0A397CBB0_APHAT</name>
<gene>
    <name evidence="1" type="ORF">DYB30_008706</name>
</gene>
<dbReference type="GO" id="GO:0030488">
    <property type="term" value="P:tRNA methylation"/>
    <property type="evidence" value="ECO:0007669"/>
    <property type="project" value="TreeGrafter"/>
</dbReference>
<dbReference type="InterPro" id="IPR045330">
    <property type="entry name" value="TRM3/TARBP1"/>
</dbReference>
<accession>A0A397CBB0</accession>
<comment type="caution">
    <text evidence="1">The sequence shown here is derived from an EMBL/GenBank/DDBJ whole genome shotgun (WGS) entry which is preliminary data.</text>
</comment>
<dbReference type="SUPFAM" id="SSF48371">
    <property type="entry name" value="ARM repeat"/>
    <property type="match status" value="1"/>
</dbReference>